<feature type="domain" description="Methyltransferase" evidence="1">
    <location>
        <begin position="57"/>
        <end position="151"/>
    </location>
</feature>
<dbReference type="PANTHER" id="PTHR42912:SF93">
    <property type="entry name" value="N6-ADENOSINE-METHYLTRANSFERASE TMT1A"/>
    <property type="match status" value="1"/>
</dbReference>
<comment type="caution">
    <text evidence="2">The sequence shown here is derived from an EMBL/GenBank/DDBJ whole genome shotgun (WGS) entry which is preliminary data.</text>
</comment>
<dbReference type="Pfam" id="PF13649">
    <property type="entry name" value="Methyltransf_25"/>
    <property type="match status" value="1"/>
</dbReference>
<evidence type="ECO:0000313" key="3">
    <source>
        <dbReference type="Proteomes" id="UP000034595"/>
    </source>
</evidence>
<evidence type="ECO:0000313" key="2">
    <source>
        <dbReference type="EMBL" id="KKT82282.1"/>
    </source>
</evidence>
<dbReference type="InterPro" id="IPR050508">
    <property type="entry name" value="Methyltransf_Superfamily"/>
</dbReference>
<dbReference type="InterPro" id="IPR029063">
    <property type="entry name" value="SAM-dependent_MTases_sf"/>
</dbReference>
<dbReference type="InterPro" id="IPR041698">
    <property type="entry name" value="Methyltransf_25"/>
</dbReference>
<dbReference type="EMBL" id="LCJQ01000001">
    <property type="protein sequence ID" value="KKT82282.1"/>
    <property type="molecule type" value="Genomic_DNA"/>
</dbReference>
<dbReference type="GO" id="GO:0008168">
    <property type="term" value="F:methyltransferase activity"/>
    <property type="evidence" value="ECO:0007669"/>
    <property type="project" value="UniProtKB-KW"/>
</dbReference>
<proteinExistence type="predicted"/>
<reference evidence="2 3" key="1">
    <citation type="journal article" date="2015" name="Nature">
        <title>rRNA introns, odd ribosomes, and small enigmatic genomes across a large radiation of phyla.</title>
        <authorList>
            <person name="Brown C.T."/>
            <person name="Hug L.A."/>
            <person name="Thomas B.C."/>
            <person name="Sharon I."/>
            <person name="Castelle C.J."/>
            <person name="Singh A."/>
            <person name="Wilkins M.J."/>
            <person name="Williams K.H."/>
            <person name="Banfield J.F."/>
        </authorList>
    </citation>
    <scope>NUCLEOTIDE SEQUENCE [LARGE SCALE GENOMIC DNA]</scope>
</reference>
<dbReference type="Proteomes" id="UP000034595">
    <property type="component" value="Unassembled WGS sequence"/>
</dbReference>
<dbReference type="AlphaFoldDB" id="A0A0G1MNA0"/>
<accession>A0A0G1MNA0</accession>
<name>A0A0G1MNA0_9BACT</name>
<keyword evidence="2" id="KW-0808">Transferase</keyword>
<gene>
    <name evidence="2" type="ORF">UW78_C0001G0065</name>
</gene>
<dbReference type="CDD" id="cd02440">
    <property type="entry name" value="AdoMet_MTases"/>
    <property type="match status" value="1"/>
</dbReference>
<keyword evidence="2" id="KW-0830">Ubiquinone</keyword>
<sequence>MTKPPKKQTSSTTFWNNEYKKGKHFTLSREPSEDLVKFTRFLMRHEGRKSLNPISSVLDLGCGNGRNLIYLANTFGMRGVGYDISGEAIAQAKKESAGLPITYDIQSVALEVPLPNNSQTLVLDMMVSHFLNADERTHLVAEVMRVLKPGGWLFFKTFLLDGDTHAERLLRDHPADESGSYIHPAIGVQEHVFTENEIHELLSENFFVHTVAKSHRHKAPGNAAKRRSISVYAQKMG</sequence>
<protein>
    <submittedName>
        <fullName evidence="2">Methylase involved in ubiquinone/menaquinone biosynthesis-like protein</fullName>
    </submittedName>
</protein>
<dbReference type="SUPFAM" id="SSF53335">
    <property type="entry name" value="S-adenosyl-L-methionine-dependent methyltransferases"/>
    <property type="match status" value="1"/>
</dbReference>
<dbReference type="GO" id="GO:0032259">
    <property type="term" value="P:methylation"/>
    <property type="evidence" value="ECO:0007669"/>
    <property type="project" value="UniProtKB-KW"/>
</dbReference>
<dbReference type="PANTHER" id="PTHR42912">
    <property type="entry name" value="METHYLTRANSFERASE"/>
    <property type="match status" value="1"/>
</dbReference>
<evidence type="ECO:0000259" key="1">
    <source>
        <dbReference type="Pfam" id="PF13649"/>
    </source>
</evidence>
<keyword evidence="2" id="KW-0489">Methyltransferase</keyword>
<organism evidence="2 3">
    <name type="scientific">Candidatus Azambacteria bacterium GW2011_GWA1_44_9</name>
    <dbReference type="NCBI Taxonomy" id="1618610"/>
    <lineage>
        <taxon>Bacteria</taxon>
        <taxon>Candidatus Azamiibacteriota</taxon>
    </lineage>
</organism>
<dbReference type="Gene3D" id="3.40.50.150">
    <property type="entry name" value="Vaccinia Virus protein VP39"/>
    <property type="match status" value="1"/>
</dbReference>